<dbReference type="EMBL" id="BPLR01001576">
    <property type="protein sequence ID" value="GIZ03234.1"/>
    <property type="molecule type" value="Genomic_DNA"/>
</dbReference>
<comment type="caution">
    <text evidence="2">The sequence shown here is derived from an EMBL/GenBank/DDBJ whole genome shotgun (WGS) entry which is preliminary data.</text>
</comment>
<name>A0AAV4YAL1_CAEEX</name>
<feature type="compositionally biased region" description="Polar residues" evidence="1">
    <location>
        <begin position="75"/>
        <end position="85"/>
    </location>
</feature>
<accession>A0AAV4YAL1</accession>
<sequence>MSLTCSHDIRTQRIVQLGQGGRSNHPFSAWVVADDAIVRTKARLTCGEERRRQQTIIQSGFRIASVHSARHVSSEPAQTAGTPSPTAHAHSLSSVALSDTLRFSAL</sequence>
<gene>
    <name evidence="2" type="ORF">CEXT_499521</name>
</gene>
<keyword evidence="3" id="KW-1185">Reference proteome</keyword>
<reference evidence="2 3" key="1">
    <citation type="submission" date="2021-06" db="EMBL/GenBank/DDBJ databases">
        <title>Caerostris extrusa draft genome.</title>
        <authorList>
            <person name="Kono N."/>
            <person name="Arakawa K."/>
        </authorList>
    </citation>
    <scope>NUCLEOTIDE SEQUENCE [LARGE SCALE GENOMIC DNA]</scope>
</reference>
<evidence type="ECO:0000313" key="3">
    <source>
        <dbReference type="Proteomes" id="UP001054945"/>
    </source>
</evidence>
<dbReference type="Proteomes" id="UP001054945">
    <property type="component" value="Unassembled WGS sequence"/>
</dbReference>
<organism evidence="2 3">
    <name type="scientific">Caerostris extrusa</name>
    <name type="common">Bark spider</name>
    <name type="synonym">Caerostris bankana</name>
    <dbReference type="NCBI Taxonomy" id="172846"/>
    <lineage>
        <taxon>Eukaryota</taxon>
        <taxon>Metazoa</taxon>
        <taxon>Ecdysozoa</taxon>
        <taxon>Arthropoda</taxon>
        <taxon>Chelicerata</taxon>
        <taxon>Arachnida</taxon>
        <taxon>Araneae</taxon>
        <taxon>Araneomorphae</taxon>
        <taxon>Entelegynae</taxon>
        <taxon>Araneoidea</taxon>
        <taxon>Araneidae</taxon>
        <taxon>Caerostris</taxon>
    </lineage>
</organism>
<dbReference type="AlphaFoldDB" id="A0AAV4YAL1"/>
<feature type="region of interest" description="Disordered" evidence="1">
    <location>
        <begin position="68"/>
        <end position="91"/>
    </location>
</feature>
<evidence type="ECO:0000313" key="2">
    <source>
        <dbReference type="EMBL" id="GIZ03234.1"/>
    </source>
</evidence>
<evidence type="ECO:0000256" key="1">
    <source>
        <dbReference type="SAM" id="MobiDB-lite"/>
    </source>
</evidence>
<protein>
    <submittedName>
        <fullName evidence="2">Uncharacterized protein</fullName>
    </submittedName>
</protein>
<proteinExistence type="predicted"/>